<organism evidence="2 3">
    <name type="scientific">Methanoplanus limicola DSM 2279</name>
    <dbReference type="NCBI Taxonomy" id="937775"/>
    <lineage>
        <taxon>Archaea</taxon>
        <taxon>Methanobacteriati</taxon>
        <taxon>Methanobacteriota</taxon>
        <taxon>Stenosarchaea group</taxon>
        <taxon>Methanomicrobia</taxon>
        <taxon>Methanomicrobiales</taxon>
        <taxon>Methanomicrobiaceae</taxon>
        <taxon>Methanoplanus</taxon>
    </lineage>
</organism>
<dbReference type="InParanoid" id="H1Z277"/>
<dbReference type="RefSeq" id="WP_004076262.1">
    <property type="nucleotide sequence ID" value="NZ_CM001436.1"/>
</dbReference>
<dbReference type="SMART" id="SM00327">
    <property type="entry name" value="VWA"/>
    <property type="match status" value="1"/>
</dbReference>
<evidence type="ECO:0000313" key="2">
    <source>
        <dbReference type="EMBL" id="EHQ34606.1"/>
    </source>
</evidence>
<proteinExistence type="predicted"/>
<dbReference type="Pfam" id="PF00092">
    <property type="entry name" value="VWA"/>
    <property type="match status" value="1"/>
</dbReference>
<dbReference type="OrthoDB" id="50290at2157"/>
<sequence length="233" mass="26237">MTLEEMVEIAYPQQPHCPTILLLDTSGSMNISGKIDDLNSGIKTFKEEIEKDDLARKRIDLAVVAFGQSVQVVSGFKSIEEFEPEVLVADGLTPMGSAIKKAVEMLEARKDEYKKEGIDYYRPWIFMITDGEPTDMKEGDELWSETLNAVHNGEKEGKFLFFTVGVDEADMETLKMIAPPNRPPIKLKENHFNEMFIWLSRSQAKVSASKVGEQVVLEDPFDMLSGWGEIPTI</sequence>
<accession>H1Z277</accession>
<dbReference type="PATRIC" id="fig|937775.9.peg.550"/>
<keyword evidence="3" id="KW-1185">Reference proteome</keyword>
<evidence type="ECO:0000313" key="3">
    <source>
        <dbReference type="Proteomes" id="UP000005741"/>
    </source>
</evidence>
<dbReference type="InterPro" id="IPR036465">
    <property type="entry name" value="vWFA_dom_sf"/>
</dbReference>
<evidence type="ECO:0000259" key="1">
    <source>
        <dbReference type="PROSITE" id="PS50234"/>
    </source>
</evidence>
<reference evidence="2 3" key="1">
    <citation type="submission" date="2011-10" db="EMBL/GenBank/DDBJ databases">
        <title>The Improved High-Quality Draft genome of Methanoplanus limicola DSM 2279.</title>
        <authorList>
            <consortium name="US DOE Joint Genome Institute (JGI-PGF)"/>
            <person name="Lucas S."/>
            <person name="Copeland A."/>
            <person name="Lapidus A."/>
            <person name="Glavina del Rio T."/>
            <person name="Dalin E."/>
            <person name="Tice H."/>
            <person name="Bruce D."/>
            <person name="Goodwin L."/>
            <person name="Pitluck S."/>
            <person name="Peters L."/>
            <person name="Mikhailova N."/>
            <person name="Lu M."/>
            <person name="Kyrpides N."/>
            <person name="Mavromatis K."/>
            <person name="Ivanova N."/>
            <person name="Markowitz V."/>
            <person name="Cheng J.-F."/>
            <person name="Hugenholtz P."/>
            <person name="Woyke T."/>
            <person name="Wu D."/>
            <person name="Wirth R."/>
            <person name="Brambilla E.-M."/>
            <person name="Klenk H.-P."/>
            <person name="Eisen J.A."/>
        </authorList>
    </citation>
    <scope>NUCLEOTIDE SEQUENCE [LARGE SCALE GENOMIC DNA]</scope>
    <source>
        <strain evidence="2 3">DSM 2279</strain>
    </source>
</reference>
<dbReference type="PROSITE" id="PS50234">
    <property type="entry name" value="VWFA"/>
    <property type="match status" value="1"/>
</dbReference>
<dbReference type="HOGENOM" id="CLU_082324_2_0_2"/>
<dbReference type="Gene3D" id="3.40.50.410">
    <property type="entry name" value="von Willebrand factor, type A domain"/>
    <property type="match status" value="1"/>
</dbReference>
<gene>
    <name evidence="2" type="ORF">Metlim_0468</name>
</gene>
<dbReference type="AlphaFoldDB" id="H1Z277"/>
<dbReference type="SUPFAM" id="SSF53300">
    <property type="entry name" value="vWA-like"/>
    <property type="match status" value="1"/>
</dbReference>
<name>H1Z277_9EURY</name>
<feature type="domain" description="VWFA" evidence="1">
    <location>
        <begin position="18"/>
        <end position="206"/>
    </location>
</feature>
<dbReference type="EMBL" id="CM001436">
    <property type="protein sequence ID" value="EHQ34606.1"/>
    <property type="molecule type" value="Genomic_DNA"/>
</dbReference>
<dbReference type="STRING" id="937775.Metlim_0468"/>
<dbReference type="Proteomes" id="UP000005741">
    <property type="component" value="Chromosome"/>
</dbReference>
<protein>
    <submittedName>
        <fullName evidence="2">von Willebrand factor type A</fullName>
    </submittedName>
</protein>
<dbReference type="InterPro" id="IPR002035">
    <property type="entry name" value="VWF_A"/>
</dbReference>
<dbReference type="PIRSF" id="PIRSF020634">
    <property type="entry name" value="TerY_vWA"/>
    <property type="match status" value="1"/>
</dbReference>
<dbReference type="InterPro" id="IPR011392">
    <property type="entry name" value="Tellurite-R_TerY"/>
</dbReference>